<evidence type="ECO:0000256" key="1">
    <source>
        <dbReference type="ARBA" id="ARBA00006890"/>
    </source>
</evidence>
<comment type="similarity">
    <text evidence="1 8">Belongs to the UDPGP type 2 family.</text>
</comment>
<sequence>MQVKKAVFPVAGLGSRFLPATKANPKEMLPVVDKPLIQYAVEEAVRAGITHMIFITSSSKRAIEDHFDNHFELETRLREQGKEKLLALVKSISPPGIQFSYVRQHQPLGLGHAILSAEHAIGDEPFAVLLADDLIDDFNFPCLSAMANHFSQTGRSVLAVQPVPWQEIHQYGVVKTVDDTRSFMRISDMIEKPSQENAPSNLAAVGRYIFTPEIFPCLKDTKIDHRGEIQLTGGIQRLLGIEPVYAYRFGGKRYDCGSKLGYLLATVEFGMRHEEVGHAFRDFLHQANLTREFDECI</sequence>
<dbReference type="EMBL" id="LNYK01000010">
    <property type="protein sequence ID" value="KTD22432.1"/>
    <property type="molecule type" value="Genomic_DNA"/>
</dbReference>
<reference evidence="10 11" key="1">
    <citation type="submission" date="2015-11" db="EMBL/GenBank/DDBJ databases">
        <title>Genomic analysis of 38 Legionella species identifies large and diverse effector repertoires.</title>
        <authorList>
            <person name="Burstein D."/>
            <person name="Amaro F."/>
            <person name="Zusman T."/>
            <person name="Lifshitz Z."/>
            <person name="Cohen O."/>
            <person name="Gilbert J.A."/>
            <person name="Pupko T."/>
            <person name="Shuman H.A."/>
            <person name="Segal G."/>
        </authorList>
    </citation>
    <scope>NUCLEOTIDE SEQUENCE [LARGE SCALE GENOMIC DNA]</scope>
    <source>
        <strain evidence="10 11">ATCC 49505</strain>
    </source>
</reference>
<dbReference type="InterPro" id="IPR029044">
    <property type="entry name" value="Nucleotide-diphossugar_trans"/>
</dbReference>
<dbReference type="SUPFAM" id="SSF53448">
    <property type="entry name" value="Nucleotide-diphospho-sugar transferases"/>
    <property type="match status" value="1"/>
</dbReference>
<evidence type="ECO:0000259" key="9">
    <source>
        <dbReference type="Pfam" id="PF00483"/>
    </source>
</evidence>
<dbReference type="EC" id="2.7.7.9" evidence="2 8"/>
<dbReference type="GO" id="GO:0003983">
    <property type="term" value="F:UTP:glucose-1-phosphate uridylyltransferase activity"/>
    <property type="evidence" value="ECO:0007669"/>
    <property type="project" value="UniProtKB-EC"/>
</dbReference>
<evidence type="ECO:0000256" key="8">
    <source>
        <dbReference type="RuleBase" id="RU361259"/>
    </source>
</evidence>
<evidence type="ECO:0000313" key="11">
    <source>
        <dbReference type="Proteomes" id="UP000054997"/>
    </source>
</evidence>
<evidence type="ECO:0000313" key="10">
    <source>
        <dbReference type="EMBL" id="KTD22432.1"/>
    </source>
</evidence>
<dbReference type="OrthoDB" id="9803306at2"/>
<dbReference type="InterPro" id="IPR005835">
    <property type="entry name" value="NTP_transferase_dom"/>
</dbReference>
<keyword evidence="5 8" id="KW-0548">Nucleotidyltransferase</keyword>
<dbReference type="STRING" id="45068.Llon_0650"/>
<dbReference type="AlphaFoldDB" id="A0A0W0VQE7"/>
<protein>
    <recommendedName>
        <fullName evidence="3 8">UTP--glucose-1-phosphate uridylyltransferase</fullName>
        <ecNumber evidence="2 8">2.7.7.9</ecNumber>
    </recommendedName>
    <alternativeName>
        <fullName evidence="8">UDP-glucose pyrophosphorylase</fullName>
    </alternativeName>
</protein>
<evidence type="ECO:0000256" key="4">
    <source>
        <dbReference type="ARBA" id="ARBA00022679"/>
    </source>
</evidence>
<evidence type="ECO:0000256" key="6">
    <source>
        <dbReference type="ARBA" id="ARBA00037294"/>
    </source>
</evidence>
<evidence type="ECO:0000256" key="7">
    <source>
        <dbReference type="ARBA" id="ARBA00048128"/>
    </source>
</evidence>
<dbReference type="Gene3D" id="3.90.550.10">
    <property type="entry name" value="Spore Coat Polysaccharide Biosynthesis Protein SpsA, Chain A"/>
    <property type="match status" value="1"/>
</dbReference>
<dbReference type="InterPro" id="IPR005771">
    <property type="entry name" value="GalU_uridylyltTrfase_bac/arc"/>
</dbReference>
<dbReference type="RefSeq" id="WP_058528663.1">
    <property type="nucleotide sequence ID" value="NZ_CAAAHZ010000007.1"/>
</dbReference>
<keyword evidence="4 8" id="KW-0808">Transferase</keyword>
<accession>A0A0W0VQE7</accession>
<dbReference type="PATRIC" id="fig|45068.5.peg.697"/>
<dbReference type="Proteomes" id="UP000054997">
    <property type="component" value="Unassembled WGS sequence"/>
</dbReference>
<comment type="caution">
    <text evidence="10">The sequence shown here is derived from an EMBL/GenBank/DDBJ whole genome shotgun (WGS) entry which is preliminary data.</text>
</comment>
<feature type="domain" description="Nucleotidyl transferase" evidence="9">
    <location>
        <begin position="10"/>
        <end position="259"/>
    </location>
</feature>
<dbReference type="PANTHER" id="PTHR43197:SF1">
    <property type="entry name" value="UTP--GLUCOSE-1-PHOSPHATE URIDYLYLTRANSFERASE"/>
    <property type="match status" value="1"/>
</dbReference>
<dbReference type="GO" id="GO:0006011">
    <property type="term" value="P:UDP-alpha-D-glucose metabolic process"/>
    <property type="evidence" value="ECO:0007669"/>
    <property type="project" value="InterPro"/>
</dbReference>
<dbReference type="PANTHER" id="PTHR43197">
    <property type="entry name" value="UTP--GLUCOSE-1-PHOSPHATE URIDYLYLTRANSFERASE"/>
    <property type="match status" value="1"/>
</dbReference>
<dbReference type="CDD" id="cd02541">
    <property type="entry name" value="UGPase_prokaryotic"/>
    <property type="match status" value="1"/>
</dbReference>
<comment type="catalytic activity">
    <reaction evidence="7 8">
        <text>alpha-D-glucose 1-phosphate + UTP + H(+) = UDP-alpha-D-glucose + diphosphate</text>
        <dbReference type="Rhea" id="RHEA:19889"/>
        <dbReference type="ChEBI" id="CHEBI:15378"/>
        <dbReference type="ChEBI" id="CHEBI:33019"/>
        <dbReference type="ChEBI" id="CHEBI:46398"/>
        <dbReference type="ChEBI" id="CHEBI:58601"/>
        <dbReference type="ChEBI" id="CHEBI:58885"/>
        <dbReference type="EC" id="2.7.7.9"/>
    </reaction>
</comment>
<evidence type="ECO:0000256" key="2">
    <source>
        <dbReference type="ARBA" id="ARBA00012415"/>
    </source>
</evidence>
<name>A0A0W0VQE7_9GAMM</name>
<comment type="function">
    <text evidence="6">May play a role in stationary phase survival.</text>
</comment>
<keyword evidence="11" id="KW-1185">Reference proteome</keyword>
<evidence type="ECO:0000256" key="5">
    <source>
        <dbReference type="ARBA" id="ARBA00022695"/>
    </source>
</evidence>
<organism evidence="10 11">
    <name type="scientific">Legionella londiniensis</name>
    <dbReference type="NCBI Taxonomy" id="45068"/>
    <lineage>
        <taxon>Bacteria</taxon>
        <taxon>Pseudomonadati</taxon>
        <taxon>Pseudomonadota</taxon>
        <taxon>Gammaproteobacteria</taxon>
        <taxon>Legionellales</taxon>
        <taxon>Legionellaceae</taxon>
        <taxon>Legionella</taxon>
    </lineage>
</organism>
<proteinExistence type="inferred from homology"/>
<dbReference type="Pfam" id="PF00483">
    <property type="entry name" value="NTP_transferase"/>
    <property type="match status" value="1"/>
</dbReference>
<dbReference type="NCBIfam" id="TIGR01099">
    <property type="entry name" value="galU"/>
    <property type="match status" value="1"/>
</dbReference>
<evidence type="ECO:0000256" key="3">
    <source>
        <dbReference type="ARBA" id="ARBA00019048"/>
    </source>
</evidence>
<gene>
    <name evidence="10" type="primary">galU</name>
    <name evidence="10" type="ORF">Llon_0650</name>
</gene>